<dbReference type="SMART" id="SM00717">
    <property type="entry name" value="SANT"/>
    <property type="match status" value="1"/>
</dbReference>
<feature type="compositionally biased region" description="Low complexity" evidence="2">
    <location>
        <begin position="229"/>
        <end position="261"/>
    </location>
</feature>
<feature type="compositionally biased region" description="Low complexity" evidence="2">
    <location>
        <begin position="149"/>
        <end position="160"/>
    </location>
</feature>
<reference evidence="4 5" key="1">
    <citation type="submission" date="2024-03" db="EMBL/GenBank/DDBJ databases">
        <title>Aureococcus anophagefferens CCMP1851 and Kratosvirus quantuckense: Draft genome of a second virus-susceptible host strain in the model system.</title>
        <authorList>
            <person name="Chase E."/>
            <person name="Truchon A.R."/>
            <person name="Schepens W."/>
            <person name="Wilhelm S.W."/>
        </authorList>
    </citation>
    <scope>NUCLEOTIDE SEQUENCE [LARGE SCALE GENOMIC DNA]</scope>
    <source>
        <strain evidence="4 5">CCMP1851</strain>
    </source>
</reference>
<dbReference type="Pfam" id="PF00249">
    <property type="entry name" value="Myb_DNA-binding"/>
    <property type="match status" value="1"/>
</dbReference>
<dbReference type="CDD" id="cd00167">
    <property type="entry name" value="SANT"/>
    <property type="match status" value="1"/>
</dbReference>
<feature type="region of interest" description="Disordered" evidence="2">
    <location>
        <begin position="53"/>
        <end position="101"/>
    </location>
</feature>
<feature type="region of interest" description="Disordered" evidence="2">
    <location>
        <begin position="1"/>
        <end position="25"/>
    </location>
</feature>
<name>A0ABR1FID5_AURAN</name>
<feature type="compositionally biased region" description="Low complexity" evidence="2">
    <location>
        <begin position="176"/>
        <end position="206"/>
    </location>
</feature>
<organism evidence="4 5">
    <name type="scientific">Aureococcus anophagefferens</name>
    <name type="common">Harmful bloom alga</name>
    <dbReference type="NCBI Taxonomy" id="44056"/>
    <lineage>
        <taxon>Eukaryota</taxon>
        <taxon>Sar</taxon>
        <taxon>Stramenopiles</taxon>
        <taxon>Ochrophyta</taxon>
        <taxon>Pelagophyceae</taxon>
        <taxon>Pelagomonadales</taxon>
        <taxon>Pelagomonadaceae</taxon>
        <taxon>Aureococcus</taxon>
    </lineage>
</organism>
<gene>
    <name evidence="4" type="ORF">SO694_00073143</name>
</gene>
<evidence type="ECO:0000313" key="5">
    <source>
        <dbReference type="Proteomes" id="UP001363151"/>
    </source>
</evidence>
<keyword evidence="1" id="KW-0539">Nucleus</keyword>
<comment type="caution">
    <text evidence="4">The sequence shown here is derived from an EMBL/GenBank/DDBJ whole genome shotgun (WGS) entry which is preliminary data.</text>
</comment>
<protein>
    <submittedName>
        <fullName evidence="4">Nuclear DNA-binding protein</fullName>
    </submittedName>
</protein>
<feature type="domain" description="HTH myb-type" evidence="3">
    <location>
        <begin position="30"/>
        <end position="71"/>
    </location>
</feature>
<evidence type="ECO:0000256" key="1">
    <source>
        <dbReference type="ARBA" id="ARBA00023242"/>
    </source>
</evidence>
<evidence type="ECO:0000256" key="2">
    <source>
        <dbReference type="SAM" id="MobiDB-lite"/>
    </source>
</evidence>
<dbReference type="InterPro" id="IPR017930">
    <property type="entry name" value="Myb_dom"/>
</dbReference>
<evidence type="ECO:0000313" key="4">
    <source>
        <dbReference type="EMBL" id="KAK7231314.1"/>
    </source>
</evidence>
<dbReference type="Proteomes" id="UP001363151">
    <property type="component" value="Unassembled WGS sequence"/>
</dbReference>
<keyword evidence="5" id="KW-1185">Reference proteome</keyword>
<accession>A0ABR1FID5</accession>
<feature type="compositionally biased region" description="Pro residues" evidence="2">
    <location>
        <begin position="161"/>
        <end position="175"/>
    </location>
</feature>
<sequence length="261" mass="26901">MSDPPALGAAAPTTSDVPEPEQSTMSAATHAEFLELMQRYGRSWTKISSVMKTRTEPQVRSHAQKHFLRINKEEGVDPAAKRPRTNAGGHLAPNELPRHLAAGSPDAAHVAAFGRSATPWTGPSPYASYGAPAYGGVYPQAGFVPPGPYGAHPGAYVGAPPSAPRPPYYGAPPPDAAAAAQAQAAQALYSLPQAPAPARRLRAPPAGYAPPPAGYAPPPPPPPPPQAPPGQAAPAGVALGLLQQLEQLPRTRSTPPSSRPP</sequence>
<feature type="region of interest" description="Disordered" evidence="2">
    <location>
        <begin position="142"/>
        <end position="261"/>
    </location>
</feature>
<keyword evidence="4" id="KW-0238">DNA-binding</keyword>
<proteinExistence type="predicted"/>
<dbReference type="InterPro" id="IPR009057">
    <property type="entry name" value="Homeodomain-like_sf"/>
</dbReference>
<evidence type="ECO:0000259" key="3">
    <source>
        <dbReference type="PROSITE" id="PS51294"/>
    </source>
</evidence>
<dbReference type="InterPro" id="IPR001005">
    <property type="entry name" value="SANT/Myb"/>
</dbReference>
<dbReference type="PROSITE" id="PS51294">
    <property type="entry name" value="HTH_MYB"/>
    <property type="match status" value="1"/>
</dbReference>
<dbReference type="Gene3D" id="1.10.10.60">
    <property type="entry name" value="Homeodomain-like"/>
    <property type="match status" value="1"/>
</dbReference>
<dbReference type="EMBL" id="JBBJCI010000417">
    <property type="protein sequence ID" value="KAK7231314.1"/>
    <property type="molecule type" value="Genomic_DNA"/>
</dbReference>
<dbReference type="PANTHER" id="PTHR12802">
    <property type="entry name" value="SWI/SNF COMPLEX-RELATED"/>
    <property type="match status" value="1"/>
</dbReference>
<dbReference type="SUPFAM" id="SSF46689">
    <property type="entry name" value="Homeodomain-like"/>
    <property type="match status" value="1"/>
</dbReference>
<dbReference type="GO" id="GO:0003677">
    <property type="term" value="F:DNA binding"/>
    <property type="evidence" value="ECO:0007669"/>
    <property type="project" value="UniProtKB-KW"/>
</dbReference>
<feature type="compositionally biased region" description="Pro residues" evidence="2">
    <location>
        <begin position="207"/>
        <end position="228"/>
    </location>
</feature>
<feature type="compositionally biased region" description="Polar residues" evidence="2">
    <location>
        <begin position="12"/>
        <end position="25"/>
    </location>
</feature>